<dbReference type="EMBL" id="FQYU01000001">
    <property type="protein sequence ID" value="SHI47929.1"/>
    <property type="molecule type" value="Genomic_DNA"/>
</dbReference>
<proteinExistence type="predicted"/>
<protein>
    <submittedName>
        <fullName evidence="2">Uncharacterized protein</fullName>
    </submittedName>
</protein>
<name>A0A1M6BGU0_9FLAO</name>
<accession>A0A1M6BGU0</accession>
<keyword evidence="1" id="KW-0472">Membrane</keyword>
<keyword evidence="1" id="KW-0812">Transmembrane</keyword>
<evidence type="ECO:0000256" key="1">
    <source>
        <dbReference type="SAM" id="Phobius"/>
    </source>
</evidence>
<gene>
    <name evidence="2" type="ORF">SAMN04488513_101417</name>
</gene>
<evidence type="ECO:0000313" key="3">
    <source>
        <dbReference type="Proteomes" id="UP000184543"/>
    </source>
</evidence>
<keyword evidence="1" id="KW-1133">Transmembrane helix</keyword>
<evidence type="ECO:0000313" key="2">
    <source>
        <dbReference type="EMBL" id="SHI47929.1"/>
    </source>
</evidence>
<keyword evidence="3" id="KW-1185">Reference proteome</keyword>
<organism evidence="2 3">
    <name type="scientific">Pseudozobellia thermophila</name>
    <dbReference type="NCBI Taxonomy" id="192903"/>
    <lineage>
        <taxon>Bacteria</taxon>
        <taxon>Pseudomonadati</taxon>
        <taxon>Bacteroidota</taxon>
        <taxon>Flavobacteriia</taxon>
        <taxon>Flavobacteriales</taxon>
        <taxon>Flavobacteriaceae</taxon>
        <taxon>Pseudozobellia</taxon>
    </lineage>
</organism>
<reference evidence="3" key="1">
    <citation type="submission" date="2016-11" db="EMBL/GenBank/DDBJ databases">
        <authorList>
            <person name="Varghese N."/>
            <person name="Submissions S."/>
        </authorList>
    </citation>
    <scope>NUCLEOTIDE SEQUENCE [LARGE SCALE GENOMIC DNA]</scope>
    <source>
        <strain evidence="3">DSM 19858</strain>
    </source>
</reference>
<feature type="transmembrane region" description="Helical" evidence="1">
    <location>
        <begin position="83"/>
        <end position="108"/>
    </location>
</feature>
<sequence>MRVLGTYTIKIKTYSAKDLGVEGEYDGITFNLYQKVFFLFLIPTWPIDSYWKIKKNNTSESFISDPELRTKLNLIELKRKPPFWAYIGTILLSTPILLLIGFLIMNLAGDFLNERQKKNKIKENTAIAISRINNPAVNDLYEIRKIRIEEKKNNLGKVVGHDQKWDGDHNYKLIRFSKDSLFLRKEKKIFGSELVNTISAPKSELVELAKNYIPFKLSKEDMDGDSKPKNLYRIRKVERNEE</sequence>
<dbReference type="RefSeq" id="WP_072987742.1">
    <property type="nucleotide sequence ID" value="NZ_FQYU01000001.1"/>
</dbReference>
<dbReference type="Proteomes" id="UP000184543">
    <property type="component" value="Unassembled WGS sequence"/>
</dbReference>
<dbReference type="OrthoDB" id="766141at2"/>
<dbReference type="AlphaFoldDB" id="A0A1M6BGU0"/>